<dbReference type="InterPro" id="IPR001680">
    <property type="entry name" value="WD40_rpt"/>
</dbReference>
<evidence type="ECO:0000256" key="3">
    <source>
        <dbReference type="ARBA" id="ARBA00022574"/>
    </source>
</evidence>
<dbReference type="InterPro" id="IPR039857">
    <property type="entry name" value="Ift122/121"/>
</dbReference>
<evidence type="ECO:0000256" key="5">
    <source>
        <dbReference type="ARBA" id="ARBA00023069"/>
    </source>
</evidence>
<accession>A0AA47N337</accession>
<dbReference type="InterPro" id="IPR056153">
    <property type="entry name" value="Beta-prop_IFT122_1st"/>
</dbReference>
<dbReference type="Pfam" id="PF23377">
    <property type="entry name" value="Beta-prop_IFT122_2nd"/>
    <property type="match status" value="1"/>
</dbReference>
<dbReference type="GO" id="GO:0030991">
    <property type="term" value="C:intraciliary transport particle A"/>
    <property type="evidence" value="ECO:0007669"/>
    <property type="project" value="TreeGrafter"/>
</dbReference>
<keyword evidence="5" id="KW-0969">Cilium</keyword>
<evidence type="ECO:0000256" key="6">
    <source>
        <dbReference type="ARBA" id="ARBA00023273"/>
    </source>
</evidence>
<feature type="domain" description="IFT122 first beta-propeller" evidence="8">
    <location>
        <begin position="143"/>
        <end position="246"/>
    </location>
</feature>
<dbReference type="SUPFAM" id="SSF50969">
    <property type="entry name" value="YVTN repeat-like/Quinoprotein amine dehydrogenase"/>
    <property type="match status" value="2"/>
</dbReference>
<keyword evidence="4" id="KW-0677">Repeat</keyword>
<dbReference type="Gene3D" id="2.130.10.10">
    <property type="entry name" value="YVTN repeat-like/Quinoprotein amine dehydrogenase"/>
    <property type="match status" value="2"/>
</dbReference>
<dbReference type="FunFam" id="2.130.10.10:FF:002179">
    <property type="entry name" value="Intraflagellar transport protein 122 homolog-like Protein"/>
    <property type="match status" value="1"/>
</dbReference>
<dbReference type="GO" id="GO:0061512">
    <property type="term" value="P:protein localization to cilium"/>
    <property type="evidence" value="ECO:0007669"/>
    <property type="project" value="TreeGrafter"/>
</dbReference>
<dbReference type="PANTHER" id="PTHR12764:SF4">
    <property type="entry name" value="INTRAFLAGELLAR TRANSPORT PROTEIN 122 HOMOLOG"/>
    <property type="match status" value="1"/>
</dbReference>
<reference evidence="10" key="1">
    <citation type="journal article" date="2023" name="Front. Mar. Sci.">
        <title>A new Merluccius polli reference genome to investigate the effects of global change in West African waters.</title>
        <authorList>
            <person name="Mateo J.L."/>
            <person name="Blanco-Fernandez C."/>
            <person name="Garcia-Vazquez E."/>
            <person name="Machado-Schiaffino G."/>
        </authorList>
    </citation>
    <scope>NUCLEOTIDE SEQUENCE</scope>
    <source>
        <strain evidence="10">C29</strain>
        <tissue evidence="10">Fin</tissue>
    </source>
</reference>
<evidence type="ECO:0000256" key="4">
    <source>
        <dbReference type="ARBA" id="ARBA00022737"/>
    </source>
</evidence>
<evidence type="ECO:0000259" key="7">
    <source>
        <dbReference type="Pfam" id="PF23377"/>
    </source>
</evidence>
<dbReference type="InterPro" id="IPR057411">
    <property type="entry name" value="TPR_IFT122"/>
</dbReference>
<name>A0AA47N337_MERPO</name>
<dbReference type="SMART" id="SM00320">
    <property type="entry name" value="WD40"/>
    <property type="match status" value="6"/>
</dbReference>
<organism evidence="10 11">
    <name type="scientific">Merluccius polli</name>
    <name type="common">Benguela hake</name>
    <name type="synonym">Merluccius cadenati</name>
    <dbReference type="NCBI Taxonomy" id="89951"/>
    <lineage>
        <taxon>Eukaryota</taxon>
        <taxon>Metazoa</taxon>
        <taxon>Chordata</taxon>
        <taxon>Craniata</taxon>
        <taxon>Vertebrata</taxon>
        <taxon>Euteleostomi</taxon>
        <taxon>Actinopterygii</taxon>
        <taxon>Neopterygii</taxon>
        <taxon>Teleostei</taxon>
        <taxon>Neoteleostei</taxon>
        <taxon>Acanthomorphata</taxon>
        <taxon>Zeiogadaria</taxon>
        <taxon>Gadariae</taxon>
        <taxon>Gadiformes</taxon>
        <taxon>Gadoidei</taxon>
        <taxon>Merlucciidae</taxon>
        <taxon>Merluccius</taxon>
    </lineage>
</organism>
<keyword evidence="3" id="KW-0853">WD repeat</keyword>
<gene>
    <name evidence="10" type="primary">ift122</name>
    <name evidence="10" type="ORF">N1851_007275</name>
</gene>
<dbReference type="InterPro" id="IPR015943">
    <property type="entry name" value="WD40/YVTN_repeat-like_dom_sf"/>
</dbReference>
<feature type="domain" description="IFT122 second beta-propeller" evidence="7">
    <location>
        <begin position="251"/>
        <end position="505"/>
    </location>
</feature>
<evidence type="ECO:0000259" key="8">
    <source>
        <dbReference type="Pfam" id="PF23381"/>
    </source>
</evidence>
<evidence type="ECO:0000259" key="9">
    <source>
        <dbReference type="Pfam" id="PF25295"/>
    </source>
</evidence>
<dbReference type="GO" id="GO:0097730">
    <property type="term" value="C:non-motile cilium"/>
    <property type="evidence" value="ECO:0007669"/>
    <property type="project" value="TreeGrafter"/>
</dbReference>
<dbReference type="AlphaFoldDB" id="A0AA47N337"/>
<comment type="subcellular location">
    <subcellularLocation>
        <location evidence="1">Cytoplasm</location>
        <location evidence="1">Cytoskeleton</location>
        <location evidence="1">Cilium basal body</location>
    </subcellularLocation>
</comment>
<dbReference type="InterPro" id="IPR011044">
    <property type="entry name" value="Quino_amine_DH_bsu"/>
</dbReference>
<keyword evidence="11" id="KW-1185">Reference proteome</keyword>
<evidence type="ECO:0000256" key="2">
    <source>
        <dbReference type="ARBA" id="ARBA00019442"/>
    </source>
</evidence>
<evidence type="ECO:0000313" key="11">
    <source>
        <dbReference type="Proteomes" id="UP001174136"/>
    </source>
</evidence>
<dbReference type="Proteomes" id="UP001174136">
    <property type="component" value="Unassembled WGS sequence"/>
</dbReference>
<dbReference type="EMBL" id="JAOPHQ010001231">
    <property type="protein sequence ID" value="KAK0151422.1"/>
    <property type="molecule type" value="Genomic_DNA"/>
</dbReference>
<dbReference type="PANTHER" id="PTHR12764">
    <property type="entry name" value="WD REPEAT DOMAIN-RELATED"/>
    <property type="match status" value="1"/>
</dbReference>
<protein>
    <recommendedName>
        <fullName evidence="2">Intraflagellar transport protein 122 homolog</fullName>
    </recommendedName>
</protein>
<dbReference type="Pfam" id="PF25295">
    <property type="entry name" value="TPR_IFT122"/>
    <property type="match status" value="1"/>
</dbReference>
<evidence type="ECO:0000313" key="10">
    <source>
        <dbReference type="EMBL" id="KAK0151422.1"/>
    </source>
</evidence>
<dbReference type="FunFam" id="1.25.40.470:FF:000005">
    <property type="entry name" value="Intraflagellar transport protein 122 homolog"/>
    <property type="match status" value="1"/>
</dbReference>
<dbReference type="Gene3D" id="1.25.40.470">
    <property type="match status" value="1"/>
</dbReference>
<evidence type="ECO:0000256" key="1">
    <source>
        <dbReference type="ARBA" id="ARBA00004120"/>
    </source>
</evidence>
<dbReference type="InterPro" id="IPR056152">
    <property type="entry name" value="Beta-prop_IFT122_2nd"/>
</dbReference>
<dbReference type="GO" id="GO:1905515">
    <property type="term" value="P:non-motile cilium assembly"/>
    <property type="evidence" value="ECO:0007669"/>
    <property type="project" value="TreeGrafter"/>
</dbReference>
<feature type="domain" description="Intraflagellar transport protein 122 homolog TPR" evidence="9">
    <location>
        <begin position="536"/>
        <end position="755"/>
    </location>
</feature>
<comment type="caution">
    <text evidence="10">The sequence shown here is derived from an EMBL/GenBank/DDBJ whole genome shotgun (WGS) entry which is preliminary data.</text>
</comment>
<keyword evidence="6" id="KW-0966">Cell projection</keyword>
<dbReference type="GO" id="GO:0035721">
    <property type="term" value="P:intraciliary retrograde transport"/>
    <property type="evidence" value="ECO:0007669"/>
    <property type="project" value="TreeGrafter"/>
</dbReference>
<sequence>MRAVPTWIDKVHDRDKIEQCIYDLAFKPDGSQLIVAAGNRVLVYDTSDGTLIQPLKGHKDTVYCVAYAKDGLWSPEQKSVSKHKVSSKITCCGWTNDGQYLALGMMNGVVSIRNKNGEEKVKIERPGGSSSPIWSIAWNPSKDEHNDILAVADWGQKLSFYQLSGKQVGKDRTLTYDPCCVSYFSKGEYIVMCGSDKQASLYTKDGVRLGAVGEQSSWVWTCRVKPDSNYVVLGCQDGTIAFYQLIFSTVHGLYKDRYAYRDSMTDVIVQHLITEQKVRIKCRELVKKIAIYRNRLAIQLPEKILIYELYSDDTSDMHYRIKEKICRKFECNLLVVCSQHIILCQEKRLQCLSFTSIKEKEWLMESLIRYIKVIGGPPGREGLLVGLKNGAILKIFVDNPFAITLLKLSTSVRCLDMSTSRSKLAVVDEHNTCLVYDINTKELLFQEPNANSVAWNTQCEDMLCFSGSGYLNIKASNFPVHQQKLQGFVVGYNGSKIFCLHVYSMSAVEVPQSAPMYQYLERKMFKEAYQIACLGAFIRIRDLRYLELINSIEERKKRGESDNDLFLADVHAYQGKFHDAAKLYKRTGHQPRALSMYTDLRMFDYAKEFVGSTDPKNSRMLMTKQADWAKSSKEPRAAAEMYLSAGEHLKAIDIIGEHGWADMLIDIARKLDKAEREPLAKCAAYFKRLQHHGYAAETYAKMGDQQALVQLHVEAHHWDEAFSLAEKHTQFKDHVYVPYAQWLAENDRFEEAQKGESSALSLLAWVRWPRVGPEPVTSPLVRQLSVSK</sequence>
<dbReference type="Pfam" id="PF23381">
    <property type="entry name" value="Beta-prop_IFT122_1st"/>
    <property type="match status" value="2"/>
</dbReference>
<proteinExistence type="predicted"/>
<feature type="domain" description="IFT122 first beta-propeller" evidence="8">
    <location>
        <begin position="71"/>
        <end position="142"/>
    </location>
</feature>